<evidence type="ECO:0000256" key="1">
    <source>
        <dbReference type="SAM" id="Phobius"/>
    </source>
</evidence>
<dbReference type="STRING" id="1423746.FD27_GL000486"/>
<sequence length="206" mass="23865">MSWNWLGWLLWSLAIAFLWFVIHYIRVQQLMLIAKTKKRFDGKLFTRYVVLVVVAVLWLGGLITMHFMQPVDYNDHQQVWVSTKYQTLTLHNSGSKYYYVQVRRATSGKRPVVSYTYWTNNDKYTVSSRYSSVFEGSRLVPVDATSLPWNHHRLAEIDRSSGNAYAAIMTAHYRNTIKNGLGLHANHVAATYTAIKVPSTNMIVER</sequence>
<accession>A0A0R1P5B2</accession>
<feature type="transmembrane region" description="Helical" evidence="1">
    <location>
        <begin position="48"/>
        <end position="68"/>
    </location>
</feature>
<dbReference type="EMBL" id="AZER01000014">
    <property type="protein sequence ID" value="KRL27745.1"/>
    <property type="molecule type" value="Genomic_DNA"/>
</dbReference>
<comment type="caution">
    <text evidence="2">The sequence shown here is derived from an EMBL/GenBank/DDBJ whole genome shotgun (WGS) entry which is preliminary data.</text>
</comment>
<organism evidence="2 3">
    <name type="scientific">Limosilactobacillus frumenti DSM 13145</name>
    <dbReference type="NCBI Taxonomy" id="1423746"/>
    <lineage>
        <taxon>Bacteria</taxon>
        <taxon>Bacillati</taxon>
        <taxon>Bacillota</taxon>
        <taxon>Bacilli</taxon>
        <taxon>Lactobacillales</taxon>
        <taxon>Lactobacillaceae</taxon>
        <taxon>Limosilactobacillus</taxon>
    </lineage>
</organism>
<keyword evidence="1" id="KW-1133">Transmembrane helix</keyword>
<evidence type="ECO:0000313" key="3">
    <source>
        <dbReference type="Proteomes" id="UP000051445"/>
    </source>
</evidence>
<keyword evidence="3" id="KW-1185">Reference proteome</keyword>
<dbReference type="RefSeq" id="WP_057749631.1">
    <property type="nucleotide sequence ID" value="NZ_AZER01000014.1"/>
</dbReference>
<name>A0A0R1P5B2_9LACO</name>
<dbReference type="NCBIfam" id="NF040508">
    <property type="entry name" value="LVIS_2131_fam"/>
    <property type="match status" value="1"/>
</dbReference>
<dbReference type="InterPro" id="IPR049731">
    <property type="entry name" value="LVIS_2131-like"/>
</dbReference>
<keyword evidence="1" id="KW-0812">Transmembrane</keyword>
<dbReference type="AlphaFoldDB" id="A0A0R1P5B2"/>
<dbReference type="PATRIC" id="fig|1423746.3.peg.493"/>
<dbReference type="Proteomes" id="UP000051445">
    <property type="component" value="Unassembled WGS sequence"/>
</dbReference>
<gene>
    <name evidence="2" type="ORF">FD27_GL000486</name>
</gene>
<protein>
    <submittedName>
        <fullName evidence="2">Putative integral membrane protein</fullName>
    </submittedName>
</protein>
<feature type="transmembrane region" description="Helical" evidence="1">
    <location>
        <begin position="6"/>
        <end position="27"/>
    </location>
</feature>
<keyword evidence="1" id="KW-0472">Membrane</keyword>
<reference evidence="2 3" key="1">
    <citation type="journal article" date="2015" name="Genome Announc.">
        <title>Expanding the biotechnology potential of lactobacilli through comparative genomics of 213 strains and associated genera.</title>
        <authorList>
            <person name="Sun Z."/>
            <person name="Harris H.M."/>
            <person name="McCann A."/>
            <person name="Guo C."/>
            <person name="Argimon S."/>
            <person name="Zhang W."/>
            <person name="Yang X."/>
            <person name="Jeffery I.B."/>
            <person name="Cooney J.C."/>
            <person name="Kagawa T.F."/>
            <person name="Liu W."/>
            <person name="Song Y."/>
            <person name="Salvetti E."/>
            <person name="Wrobel A."/>
            <person name="Rasinkangas P."/>
            <person name="Parkhill J."/>
            <person name="Rea M.C."/>
            <person name="O'Sullivan O."/>
            <person name="Ritari J."/>
            <person name="Douillard F.P."/>
            <person name="Paul Ross R."/>
            <person name="Yang R."/>
            <person name="Briner A.E."/>
            <person name="Felis G.E."/>
            <person name="de Vos W.M."/>
            <person name="Barrangou R."/>
            <person name="Klaenhammer T.R."/>
            <person name="Caufield P.W."/>
            <person name="Cui Y."/>
            <person name="Zhang H."/>
            <person name="O'Toole P.W."/>
        </authorList>
    </citation>
    <scope>NUCLEOTIDE SEQUENCE [LARGE SCALE GENOMIC DNA]</scope>
    <source>
        <strain evidence="2 3">DSM 13145</strain>
    </source>
</reference>
<evidence type="ECO:0000313" key="2">
    <source>
        <dbReference type="EMBL" id="KRL27745.1"/>
    </source>
</evidence>
<dbReference type="OrthoDB" id="2311501at2"/>
<proteinExistence type="predicted"/>